<dbReference type="AlphaFoldDB" id="A0A0D3JQQ4"/>
<dbReference type="InterPro" id="IPR044861">
    <property type="entry name" value="IPNS-like_FE2OG_OXY"/>
</dbReference>
<comment type="similarity">
    <text evidence="1">Belongs to the FMO family.</text>
</comment>
<evidence type="ECO:0000256" key="1">
    <source>
        <dbReference type="ARBA" id="ARBA00009183"/>
    </source>
</evidence>
<dbReference type="HOGENOM" id="CLU_303376_0_0_1"/>
<dbReference type="Pfam" id="PF03171">
    <property type="entry name" value="2OG-FeII_Oxy"/>
    <property type="match status" value="1"/>
</dbReference>
<protein>
    <recommendedName>
        <fullName evidence="5">Isopenicillin N synthase-like Fe(2+) 2OG dioxygenase domain-containing protein</fullName>
    </recommendedName>
</protein>
<keyword evidence="3" id="KW-0274">FAD</keyword>
<dbReference type="PANTHER" id="PTHR23023">
    <property type="entry name" value="DIMETHYLANILINE MONOOXYGENASE"/>
    <property type="match status" value="1"/>
</dbReference>
<name>A0A0D3JQQ4_EMIH1</name>
<evidence type="ECO:0000313" key="6">
    <source>
        <dbReference type="EnsemblProtists" id="EOD25839"/>
    </source>
</evidence>
<organism evidence="6 7">
    <name type="scientific">Emiliania huxleyi (strain CCMP1516)</name>
    <dbReference type="NCBI Taxonomy" id="280463"/>
    <lineage>
        <taxon>Eukaryota</taxon>
        <taxon>Haptista</taxon>
        <taxon>Haptophyta</taxon>
        <taxon>Prymnesiophyceae</taxon>
        <taxon>Isochrysidales</taxon>
        <taxon>Noelaerhabdaceae</taxon>
        <taxon>Emiliania</taxon>
    </lineage>
</organism>
<dbReference type="InterPro" id="IPR050346">
    <property type="entry name" value="FMO-like"/>
</dbReference>
<evidence type="ECO:0000259" key="5">
    <source>
        <dbReference type="Pfam" id="PF03171"/>
    </source>
</evidence>
<proteinExistence type="inferred from homology"/>
<dbReference type="GeneID" id="17271385"/>
<dbReference type="RefSeq" id="XP_005778268.1">
    <property type="nucleotide sequence ID" value="XM_005778211.1"/>
</dbReference>
<feature type="domain" description="Isopenicillin N synthase-like Fe(2+) 2OG dioxygenase" evidence="5">
    <location>
        <begin position="848"/>
        <end position="918"/>
    </location>
</feature>
<evidence type="ECO:0000256" key="4">
    <source>
        <dbReference type="ARBA" id="ARBA00023002"/>
    </source>
</evidence>
<reference evidence="6" key="2">
    <citation type="submission" date="2024-10" db="UniProtKB">
        <authorList>
            <consortium name="EnsemblProtists"/>
        </authorList>
    </citation>
    <scope>IDENTIFICATION</scope>
</reference>
<evidence type="ECO:0000313" key="7">
    <source>
        <dbReference type="Proteomes" id="UP000013827"/>
    </source>
</evidence>
<dbReference type="SUPFAM" id="SSF51197">
    <property type="entry name" value="Clavaminate synthase-like"/>
    <property type="match status" value="1"/>
</dbReference>
<dbReference type="Gene3D" id="3.50.50.60">
    <property type="entry name" value="FAD/NAD(P)-binding domain"/>
    <property type="match status" value="4"/>
</dbReference>
<dbReference type="GO" id="GO:0050661">
    <property type="term" value="F:NADP binding"/>
    <property type="evidence" value="ECO:0007669"/>
    <property type="project" value="InterPro"/>
</dbReference>
<dbReference type="Gene3D" id="2.60.120.330">
    <property type="entry name" value="B-lactam Antibiotic, Isopenicillin N Synthase, Chain"/>
    <property type="match status" value="1"/>
</dbReference>
<dbReference type="KEGG" id="ehx:EMIHUDRAFT_100755"/>
<dbReference type="InterPro" id="IPR020946">
    <property type="entry name" value="Flavin_mOase-like"/>
</dbReference>
<dbReference type="InterPro" id="IPR027443">
    <property type="entry name" value="IPNS-like_sf"/>
</dbReference>
<dbReference type="SUPFAM" id="SSF51905">
    <property type="entry name" value="FAD/NAD(P)-binding domain"/>
    <property type="match status" value="3"/>
</dbReference>
<dbReference type="GO" id="GO:0004499">
    <property type="term" value="F:N,N-dimethylaniline monooxygenase activity"/>
    <property type="evidence" value="ECO:0007669"/>
    <property type="project" value="InterPro"/>
</dbReference>
<dbReference type="eggNOG" id="KOG1399">
    <property type="taxonomic scope" value="Eukaryota"/>
</dbReference>
<dbReference type="InterPro" id="IPR036188">
    <property type="entry name" value="FAD/NAD-bd_sf"/>
</dbReference>
<keyword evidence="7" id="KW-1185">Reference proteome</keyword>
<sequence>MAALPGAPSLAELQTLAAAGCIHAQCALGDMLFESGDEAAASAVWRQAIGLSVLRRQAASGGAARLVAAPAGHARDVAAPAALRVGVIGCGPSGLIVLKECLDRGFACTAFEQGSRIGGAFATAYEGAQLTSSSVITAFGCHSDGREASPTFWSAEDYVQYLQAFERRFGLTKHVQCGSTVEAARRDEHGAWIVDVVVGGEGGGAHREQHTFDALAVCSGLHQECPAPAWPAWAEPYVTAGAAGPCRVLHSSQFRRAADFAGQRVLVVGLGEAGSDLSLAIAKAGAAHVAISTRANGPGAVVGRWATADEPADLQTSRANMAEAWGPKEYHWLWKSVLQSAKGSPREAELVRTALGAARQPPTFDELERDAMAWNHRHRNLPFSRFGTKNFAFLEAIRYHGAAQVGEVRQLLPDGQLMLADGTRCAFDAVVCCTGYESSFPFFERHMPDLARAAGDARTRFKHMLCPAFGATLAFVGFARPAFGAVPPMSELAARYWAALLAGELTLPSHAAMIDAIARDRAAETRFFERDAGRLTALCQYRTYLDDLAALLGCLPRLPLLRANHASVWHRVKRSALCAAQFRLHGPGASEEAWLSMARMPLPRARRQPRCAVAAKVKALAEFDEDEDGDHAWLWSNHPPPPIAASSRAQAAAPSPEKATVAERATERAAQHARWLEPIAVACDAPVDELAAAIEQSGGVLRLVGAGVGAPYEATGALFDGVIARHAQLGLGVSSEAGRLERGLSWKGRWPWLSQPGQNADQKRVLDYAFGHSELGAHEALPPALAALAAEPLAFLDAVMHGRLSTLHEALARVTRCAALRTEAHSLKYRLSDYMAHGGAPCGAEAPRPLRCAEHRDYGTMALIFDGGVPGLEVLRDGTWYLVKPSADDAILMLGWATHIRSNGRVSAPTHRVRDVGAELREDTATPSAGAIPRRLSLVAFSSPPPQARLAPEGLREGETAHFRASVAGSAHAQALRAHKMI</sequence>
<dbReference type="EnsemblProtists" id="EOD25839">
    <property type="protein sequence ID" value="EOD25839"/>
    <property type="gene ID" value="EMIHUDRAFT_100755"/>
</dbReference>
<dbReference type="PaxDb" id="2903-EOD25839"/>
<dbReference type="Pfam" id="PF00743">
    <property type="entry name" value="FMO-like"/>
    <property type="match status" value="2"/>
</dbReference>
<accession>A0A0D3JQQ4</accession>
<keyword evidence="2" id="KW-0285">Flavoprotein</keyword>
<keyword evidence="4" id="KW-0560">Oxidoreductase</keyword>
<dbReference type="Proteomes" id="UP000013827">
    <property type="component" value="Unassembled WGS sequence"/>
</dbReference>
<evidence type="ECO:0000256" key="3">
    <source>
        <dbReference type="ARBA" id="ARBA00022827"/>
    </source>
</evidence>
<evidence type="ECO:0000256" key="2">
    <source>
        <dbReference type="ARBA" id="ARBA00022630"/>
    </source>
</evidence>
<reference evidence="7" key="1">
    <citation type="journal article" date="2013" name="Nature">
        <title>Pan genome of the phytoplankton Emiliania underpins its global distribution.</title>
        <authorList>
            <person name="Read B.A."/>
            <person name="Kegel J."/>
            <person name="Klute M.J."/>
            <person name="Kuo A."/>
            <person name="Lefebvre S.C."/>
            <person name="Maumus F."/>
            <person name="Mayer C."/>
            <person name="Miller J."/>
            <person name="Monier A."/>
            <person name="Salamov A."/>
            <person name="Young J."/>
            <person name="Aguilar M."/>
            <person name="Claverie J.M."/>
            <person name="Frickenhaus S."/>
            <person name="Gonzalez K."/>
            <person name="Herman E.K."/>
            <person name="Lin Y.C."/>
            <person name="Napier J."/>
            <person name="Ogata H."/>
            <person name="Sarno A.F."/>
            <person name="Shmutz J."/>
            <person name="Schroeder D."/>
            <person name="de Vargas C."/>
            <person name="Verret F."/>
            <person name="von Dassow P."/>
            <person name="Valentin K."/>
            <person name="Van de Peer Y."/>
            <person name="Wheeler G."/>
            <person name="Dacks J.B."/>
            <person name="Delwiche C.F."/>
            <person name="Dyhrman S.T."/>
            <person name="Glockner G."/>
            <person name="John U."/>
            <person name="Richards T."/>
            <person name="Worden A.Z."/>
            <person name="Zhang X."/>
            <person name="Grigoriev I.V."/>
            <person name="Allen A.E."/>
            <person name="Bidle K."/>
            <person name="Borodovsky M."/>
            <person name="Bowler C."/>
            <person name="Brownlee C."/>
            <person name="Cock J.M."/>
            <person name="Elias M."/>
            <person name="Gladyshev V.N."/>
            <person name="Groth M."/>
            <person name="Guda C."/>
            <person name="Hadaegh A."/>
            <person name="Iglesias-Rodriguez M.D."/>
            <person name="Jenkins J."/>
            <person name="Jones B.M."/>
            <person name="Lawson T."/>
            <person name="Leese F."/>
            <person name="Lindquist E."/>
            <person name="Lobanov A."/>
            <person name="Lomsadze A."/>
            <person name="Malik S.B."/>
            <person name="Marsh M.E."/>
            <person name="Mackinder L."/>
            <person name="Mock T."/>
            <person name="Mueller-Roeber B."/>
            <person name="Pagarete A."/>
            <person name="Parker M."/>
            <person name="Probert I."/>
            <person name="Quesneville H."/>
            <person name="Raines C."/>
            <person name="Rensing S.A."/>
            <person name="Riano-Pachon D.M."/>
            <person name="Richier S."/>
            <person name="Rokitta S."/>
            <person name="Shiraiwa Y."/>
            <person name="Soanes D.M."/>
            <person name="van der Giezen M."/>
            <person name="Wahlund T.M."/>
            <person name="Williams B."/>
            <person name="Wilson W."/>
            <person name="Wolfe G."/>
            <person name="Wurch L.L."/>
        </authorList>
    </citation>
    <scope>NUCLEOTIDE SEQUENCE</scope>
</reference>
<dbReference type="GO" id="GO:0050660">
    <property type="term" value="F:flavin adenine dinucleotide binding"/>
    <property type="evidence" value="ECO:0007669"/>
    <property type="project" value="InterPro"/>
</dbReference>